<comment type="caution">
    <text evidence="4">The sequence shown here is derived from an EMBL/GenBank/DDBJ whole genome shotgun (WGS) entry which is preliminary data.</text>
</comment>
<sequence length="397" mass="44459">MDHTGNTAIAHWGEHCNGGGERVAWDLARTFDAPLFVGSKDPDIGPDDISSEAISKDGVLQRLVDHGGVGQMIGYQFLWEKAAPLRDFEIVITSGNEPLAYVPPDGQTWIAYIHHTSRYATDLLEQAVSKISGPLEGPKKIAFRGIRKAERHIYSSYAQKPDRIVVNSEVVARRVRRYWGVPKQNISVVYPAVNVEKYSRTLAETDDIYLSLSRLDGHKRIDEVVTAFSQHPNKTLVVAGDGSERGRLEKIAPDNVKFVGYVSESEKRQLMSRAKGFVVNAEAEDFGITTVEALASGTPVIGVREGFTEYLVGEERGVTYVRGELSDALYRIDRDGVQWTEEEIENFADRFSFERFAREMRGIVSKVQRENKIVTPWGEGGRDEISREQLQQDGNIK</sequence>
<protein>
    <submittedName>
        <fullName evidence="4">Glycosyltransferase</fullName>
        <ecNumber evidence="4">2.4.-.-</ecNumber>
    </submittedName>
</protein>
<feature type="domain" description="Glycosyl transferase family 1" evidence="2">
    <location>
        <begin position="201"/>
        <end position="319"/>
    </location>
</feature>
<gene>
    <name evidence="4" type="ORF">NDI76_08795</name>
</gene>
<reference evidence="4 5" key="1">
    <citation type="submission" date="2022-06" db="EMBL/GenBank/DDBJ databases">
        <title>Halogeometricum sp. a new haloarchaeum isolate from saline soil.</title>
        <authorList>
            <person name="Strakova D."/>
            <person name="Galisteo C."/>
            <person name="Sanchez-Porro C."/>
            <person name="Ventosa A."/>
        </authorList>
    </citation>
    <scope>NUCLEOTIDE SEQUENCE [LARGE SCALE GENOMIC DNA]</scope>
    <source>
        <strain evidence="4 5">S1BR25-6</strain>
    </source>
</reference>
<evidence type="ECO:0000259" key="2">
    <source>
        <dbReference type="Pfam" id="PF00534"/>
    </source>
</evidence>
<name>A0ABU2GDF6_9EURY</name>
<evidence type="ECO:0000313" key="5">
    <source>
        <dbReference type="Proteomes" id="UP001257060"/>
    </source>
</evidence>
<evidence type="ECO:0000259" key="3">
    <source>
        <dbReference type="Pfam" id="PF13439"/>
    </source>
</evidence>
<dbReference type="RefSeq" id="WP_310923635.1">
    <property type="nucleotide sequence ID" value="NZ_JAMQOP010000001.1"/>
</dbReference>
<dbReference type="EC" id="2.4.-.-" evidence="4"/>
<dbReference type="Gene3D" id="3.40.50.2000">
    <property type="entry name" value="Glycogen Phosphorylase B"/>
    <property type="match status" value="2"/>
</dbReference>
<dbReference type="PANTHER" id="PTHR46401">
    <property type="entry name" value="GLYCOSYLTRANSFERASE WBBK-RELATED"/>
    <property type="match status" value="1"/>
</dbReference>
<accession>A0ABU2GDF6</accession>
<keyword evidence="4" id="KW-0328">Glycosyltransferase</keyword>
<dbReference type="Pfam" id="PF13439">
    <property type="entry name" value="Glyco_transf_4"/>
    <property type="match status" value="1"/>
</dbReference>
<evidence type="ECO:0000313" key="4">
    <source>
        <dbReference type="EMBL" id="MDS0298840.1"/>
    </source>
</evidence>
<dbReference type="Pfam" id="PF00534">
    <property type="entry name" value="Glycos_transf_1"/>
    <property type="match status" value="1"/>
</dbReference>
<dbReference type="SUPFAM" id="SSF53756">
    <property type="entry name" value="UDP-Glycosyltransferase/glycogen phosphorylase"/>
    <property type="match status" value="1"/>
</dbReference>
<dbReference type="InterPro" id="IPR001296">
    <property type="entry name" value="Glyco_trans_1"/>
</dbReference>
<dbReference type="GO" id="GO:0016757">
    <property type="term" value="F:glycosyltransferase activity"/>
    <property type="evidence" value="ECO:0007669"/>
    <property type="project" value="UniProtKB-KW"/>
</dbReference>
<proteinExistence type="predicted"/>
<evidence type="ECO:0000256" key="1">
    <source>
        <dbReference type="ARBA" id="ARBA00022679"/>
    </source>
</evidence>
<organism evidence="4 5">
    <name type="scientific">Halogeometricum salsisoli</name>
    <dbReference type="NCBI Taxonomy" id="2950536"/>
    <lineage>
        <taxon>Archaea</taxon>
        <taxon>Methanobacteriati</taxon>
        <taxon>Methanobacteriota</taxon>
        <taxon>Stenosarchaea group</taxon>
        <taxon>Halobacteria</taxon>
        <taxon>Halobacteriales</taxon>
        <taxon>Haloferacaceae</taxon>
        <taxon>Halogeometricum</taxon>
    </lineage>
</organism>
<dbReference type="PANTHER" id="PTHR46401:SF2">
    <property type="entry name" value="GLYCOSYLTRANSFERASE WBBK-RELATED"/>
    <property type="match status" value="1"/>
</dbReference>
<keyword evidence="1 4" id="KW-0808">Transferase</keyword>
<dbReference type="InterPro" id="IPR028098">
    <property type="entry name" value="Glyco_trans_4-like_N"/>
</dbReference>
<keyword evidence="5" id="KW-1185">Reference proteome</keyword>
<dbReference type="EMBL" id="JAMQOP010000001">
    <property type="protein sequence ID" value="MDS0298840.1"/>
    <property type="molecule type" value="Genomic_DNA"/>
</dbReference>
<dbReference type="Proteomes" id="UP001257060">
    <property type="component" value="Unassembled WGS sequence"/>
</dbReference>
<feature type="domain" description="Glycosyltransferase subfamily 4-like N-terminal" evidence="3">
    <location>
        <begin position="18"/>
        <end position="196"/>
    </location>
</feature>